<dbReference type="Proteomes" id="UP000799118">
    <property type="component" value="Unassembled WGS sequence"/>
</dbReference>
<organism evidence="2 3">
    <name type="scientific">Gymnopus androsaceus JB14</name>
    <dbReference type="NCBI Taxonomy" id="1447944"/>
    <lineage>
        <taxon>Eukaryota</taxon>
        <taxon>Fungi</taxon>
        <taxon>Dikarya</taxon>
        <taxon>Basidiomycota</taxon>
        <taxon>Agaricomycotina</taxon>
        <taxon>Agaricomycetes</taxon>
        <taxon>Agaricomycetidae</taxon>
        <taxon>Agaricales</taxon>
        <taxon>Marasmiineae</taxon>
        <taxon>Omphalotaceae</taxon>
        <taxon>Gymnopus</taxon>
    </lineage>
</organism>
<protein>
    <submittedName>
        <fullName evidence="2">Uncharacterized protein</fullName>
    </submittedName>
</protein>
<feature type="region of interest" description="Disordered" evidence="1">
    <location>
        <begin position="72"/>
        <end position="115"/>
    </location>
</feature>
<evidence type="ECO:0000313" key="2">
    <source>
        <dbReference type="EMBL" id="KAE9395535.1"/>
    </source>
</evidence>
<gene>
    <name evidence="2" type="ORF">BT96DRAFT_997563</name>
</gene>
<evidence type="ECO:0000313" key="3">
    <source>
        <dbReference type="Proteomes" id="UP000799118"/>
    </source>
</evidence>
<proteinExistence type="predicted"/>
<keyword evidence="3" id="KW-1185">Reference proteome</keyword>
<dbReference type="EMBL" id="ML769529">
    <property type="protein sequence ID" value="KAE9395535.1"/>
    <property type="molecule type" value="Genomic_DNA"/>
</dbReference>
<feature type="compositionally biased region" description="Polar residues" evidence="1">
    <location>
        <begin position="100"/>
        <end position="115"/>
    </location>
</feature>
<dbReference type="AlphaFoldDB" id="A0A6A4HEN7"/>
<name>A0A6A4HEN7_9AGAR</name>
<feature type="compositionally biased region" description="Gly residues" evidence="1">
    <location>
        <begin position="163"/>
        <end position="192"/>
    </location>
</feature>
<feature type="region of interest" description="Disordered" evidence="1">
    <location>
        <begin position="162"/>
        <end position="193"/>
    </location>
</feature>
<sequence>MSPAHRASLFTSDMKFTCTSDTQYPYIGHRSSFSTPQSADTCSSRAAHQLISTLHFPFQLESIFLTDAGKACRNHSTSPHPTHIRSIPPSSCAFHDPGGRSNTGEQDTLADNSASSLNTSTQMIVILNRHGHERDGASLALGAKGVLLMDMRLASISLDEEGSGTGAGADGGSAGGFGSSGKGDTGGGGDQGGDTDAIKNSYISSIIVSLMLQVGLPTSAIFLSKISKCDFKVSPGISMLITGRLTRRLLECLGFIPVCLRDPDPTTTQIILNAHEDIRRGALFLPCVFPFWFVDVHPSSLFPPFQSSIYSIHGPVLVCSSLSDRIIFTRR</sequence>
<evidence type="ECO:0000256" key="1">
    <source>
        <dbReference type="SAM" id="MobiDB-lite"/>
    </source>
</evidence>
<reference evidence="2" key="1">
    <citation type="journal article" date="2019" name="Environ. Microbiol.">
        <title>Fungal ecological strategies reflected in gene transcription - a case study of two litter decomposers.</title>
        <authorList>
            <person name="Barbi F."/>
            <person name="Kohler A."/>
            <person name="Barry K."/>
            <person name="Baskaran P."/>
            <person name="Daum C."/>
            <person name="Fauchery L."/>
            <person name="Ihrmark K."/>
            <person name="Kuo A."/>
            <person name="LaButti K."/>
            <person name="Lipzen A."/>
            <person name="Morin E."/>
            <person name="Grigoriev I.V."/>
            <person name="Henrissat B."/>
            <person name="Lindahl B."/>
            <person name="Martin F."/>
        </authorList>
    </citation>
    <scope>NUCLEOTIDE SEQUENCE</scope>
    <source>
        <strain evidence="2">JB14</strain>
    </source>
</reference>
<accession>A0A6A4HEN7</accession>